<reference evidence="3" key="1">
    <citation type="submission" date="2019-11" db="EMBL/GenBank/DDBJ databases">
        <authorList>
            <person name="Feng L."/>
        </authorList>
    </citation>
    <scope>NUCLEOTIDE SEQUENCE</scope>
    <source>
        <strain evidence="3">BgluceraseaLFYP119</strain>
    </source>
</reference>
<protein>
    <submittedName>
        <fullName evidence="3">Chromosome-partitioning protein Spo0J</fullName>
    </submittedName>
</protein>
<dbReference type="InterPro" id="IPR036086">
    <property type="entry name" value="ParB/Sulfiredoxin_sf"/>
</dbReference>
<dbReference type="GO" id="GO:0007059">
    <property type="term" value="P:chromosome segregation"/>
    <property type="evidence" value="ECO:0007669"/>
    <property type="project" value="TreeGrafter"/>
</dbReference>
<gene>
    <name evidence="3" type="primary">spo0C_2</name>
    <name evidence="3" type="ORF">BGLFYP119_02281</name>
</gene>
<proteinExistence type="inferred from homology"/>
<dbReference type="InterPro" id="IPR004437">
    <property type="entry name" value="ParB/RepB/Spo0J"/>
</dbReference>
<dbReference type="SUPFAM" id="SSF109709">
    <property type="entry name" value="KorB DNA-binding domain-like"/>
    <property type="match status" value="1"/>
</dbReference>
<organism evidence="3">
    <name type="scientific">Blautia glucerasea</name>
    <dbReference type="NCBI Taxonomy" id="536633"/>
    <lineage>
        <taxon>Bacteria</taxon>
        <taxon>Bacillati</taxon>
        <taxon>Bacillota</taxon>
        <taxon>Clostridia</taxon>
        <taxon>Lachnospirales</taxon>
        <taxon>Lachnospiraceae</taxon>
        <taxon>Blautia</taxon>
    </lineage>
</organism>
<dbReference type="SUPFAM" id="SSF110849">
    <property type="entry name" value="ParB/Sulfiredoxin"/>
    <property type="match status" value="1"/>
</dbReference>
<dbReference type="NCBIfam" id="TIGR00180">
    <property type="entry name" value="parB_part"/>
    <property type="match status" value="1"/>
</dbReference>
<comment type="similarity">
    <text evidence="1">Belongs to the ParB family.</text>
</comment>
<name>A0A6N2UYH1_9FIRM</name>
<evidence type="ECO:0000259" key="2">
    <source>
        <dbReference type="SMART" id="SM00470"/>
    </source>
</evidence>
<dbReference type="AlphaFoldDB" id="A0A6N2UYH1"/>
<dbReference type="Gene3D" id="3.90.1530.30">
    <property type="match status" value="1"/>
</dbReference>
<dbReference type="PANTHER" id="PTHR33375">
    <property type="entry name" value="CHROMOSOME-PARTITIONING PROTEIN PARB-RELATED"/>
    <property type="match status" value="1"/>
</dbReference>
<feature type="domain" description="ParB-like N-terminal" evidence="2">
    <location>
        <begin position="26"/>
        <end position="115"/>
    </location>
</feature>
<dbReference type="PANTHER" id="PTHR33375:SF1">
    <property type="entry name" value="CHROMOSOME-PARTITIONING PROTEIN PARB-RELATED"/>
    <property type="match status" value="1"/>
</dbReference>
<dbReference type="Gene3D" id="1.10.10.2830">
    <property type="match status" value="1"/>
</dbReference>
<dbReference type="InterPro" id="IPR003115">
    <property type="entry name" value="ParB_N"/>
</dbReference>
<dbReference type="GO" id="GO:0003677">
    <property type="term" value="F:DNA binding"/>
    <property type="evidence" value="ECO:0007669"/>
    <property type="project" value="InterPro"/>
</dbReference>
<dbReference type="Pfam" id="PF02195">
    <property type="entry name" value="ParB_N"/>
    <property type="match status" value="1"/>
</dbReference>
<dbReference type="EMBL" id="CACRST010000022">
    <property type="protein sequence ID" value="VYT21151.1"/>
    <property type="molecule type" value="Genomic_DNA"/>
</dbReference>
<dbReference type="InterPro" id="IPR050336">
    <property type="entry name" value="Chromosome_partition/occlusion"/>
</dbReference>
<dbReference type="GO" id="GO:0005694">
    <property type="term" value="C:chromosome"/>
    <property type="evidence" value="ECO:0007669"/>
    <property type="project" value="TreeGrafter"/>
</dbReference>
<accession>A0A6N2UYH1</accession>
<dbReference type="SMART" id="SM00470">
    <property type="entry name" value="ParB"/>
    <property type="match status" value="1"/>
</dbReference>
<sequence length="209" mass="24406">MNCKKNVKSRSDDEHRLFDPAVEKVVEIDLKRLRPFENHPFKVKEDEAMARLMESIERYGIMNPLIVMPTTEGFYRIISGHRRKYCAEKLGYTKVPVIVRYMKEDDSIISMVDLNLHREKILFSEKAFAYSMKNEAMKRKTGKRRKTQEGLLEALKGTKTIDLIGQETGESPRQVLRYIRLTFLIPELLDMLDEGKISFNPAVELSFIM</sequence>
<evidence type="ECO:0000313" key="3">
    <source>
        <dbReference type="EMBL" id="VYT21151.1"/>
    </source>
</evidence>
<dbReference type="CDD" id="cd16407">
    <property type="entry name" value="ParB_N_like"/>
    <property type="match status" value="1"/>
</dbReference>
<dbReference type="RefSeq" id="WP_156354722.1">
    <property type="nucleotide sequence ID" value="NZ_CACRST010000022.1"/>
</dbReference>
<evidence type="ECO:0000256" key="1">
    <source>
        <dbReference type="ARBA" id="ARBA00006295"/>
    </source>
</evidence>